<organism evidence="1 2">
    <name type="scientific">Camellia lanceoleosa</name>
    <dbReference type="NCBI Taxonomy" id="1840588"/>
    <lineage>
        <taxon>Eukaryota</taxon>
        <taxon>Viridiplantae</taxon>
        <taxon>Streptophyta</taxon>
        <taxon>Embryophyta</taxon>
        <taxon>Tracheophyta</taxon>
        <taxon>Spermatophyta</taxon>
        <taxon>Magnoliopsida</taxon>
        <taxon>eudicotyledons</taxon>
        <taxon>Gunneridae</taxon>
        <taxon>Pentapetalae</taxon>
        <taxon>asterids</taxon>
        <taxon>Ericales</taxon>
        <taxon>Theaceae</taxon>
        <taxon>Camellia</taxon>
    </lineage>
</organism>
<protein>
    <submittedName>
        <fullName evidence="1">Stemmadenine O-acetyltransferase</fullName>
    </submittedName>
</protein>
<gene>
    <name evidence="1" type="ORF">LOK49_LG08G02162</name>
</gene>
<proteinExistence type="predicted"/>
<reference evidence="1 2" key="1">
    <citation type="journal article" date="2022" name="Plant J.">
        <title>Chromosome-level genome of Camellia lanceoleosa provides a valuable resource for understanding genome evolution and self-incompatibility.</title>
        <authorList>
            <person name="Gong W."/>
            <person name="Xiao S."/>
            <person name="Wang L."/>
            <person name="Liao Z."/>
            <person name="Chang Y."/>
            <person name="Mo W."/>
            <person name="Hu G."/>
            <person name="Li W."/>
            <person name="Zhao G."/>
            <person name="Zhu H."/>
            <person name="Hu X."/>
            <person name="Ji K."/>
            <person name="Xiang X."/>
            <person name="Song Q."/>
            <person name="Yuan D."/>
            <person name="Jin S."/>
            <person name="Zhang L."/>
        </authorList>
    </citation>
    <scope>NUCLEOTIDE SEQUENCE [LARGE SCALE GENOMIC DNA]</scope>
    <source>
        <strain evidence="1">SQ_2022a</strain>
    </source>
</reference>
<evidence type="ECO:0000313" key="1">
    <source>
        <dbReference type="EMBL" id="KAI8002211.1"/>
    </source>
</evidence>
<comment type="caution">
    <text evidence="1">The sequence shown here is derived from an EMBL/GenBank/DDBJ whole genome shotgun (WGS) entry which is preliminary data.</text>
</comment>
<dbReference type="Proteomes" id="UP001060215">
    <property type="component" value="Chromosome 9"/>
</dbReference>
<dbReference type="EMBL" id="CM045766">
    <property type="protein sequence ID" value="KAI8002211.1"/>
    <property type="molecule type" value="Genomic_DNA"/>
</dbReference>
<keyword evidence="2" id="KW-1185">Reference proteome</keyword>
<sequence>MKVVVTSKQTIKPSNQTLHYLCQLKLSFLDQKQQPYFVLFVYFYASRLNKAISVRRRSEKLKKSLSKTLSWFYPLVGRVKDNLFVDYNNEGMPFFEAQVESNLDHVVGQSNYKSQFNNLFPYHDFDDASDLLLAVQVNFFHCGGMAIGLCTSYKIADALSVVMFMKFWAAVSLGDHSNLVYPQFGLANIFPPTLNPNTNHHKYGVGTTKNKIIAKSFMFNNFTISTLKTKYTPTTTTATTVTANNKTIHNNPTHVEALSTFIWCRYMAATRGETVCREGITFLVNQGVNLCTKFNPLLPNSYYGNLSQVAMLLLAPLPLKKDASGEDCGSLVTQMRDGIRKVYNDFVRKLQEGGGGGMEGLNSKKDEGGGDGGVSGMKGLNSKKKEGGNKRGGEVVFSLMFSSLARFPLYETDFEWGRPVWVTFGVASLDNTVVFFPTRSGDGIEALIFSNEGDLAKREVDKEFLSFVPLLLTTRKLTFCVYFFATVYLTVAKNIQHFPRMICKSLRHTSHLYDSPVSKDMDKD</sequence>
<name>A0ACC0GQ44_9ERIC</name>
<accession>A0ACC0GQ44</accession>
<evidence type="ECO:0000313" key="2">
    <source>
        <dbReference type="Proteomes" id="UP001060215"/>
    </source>
</evidence>